<dbReference type="Proteomes" id="UP000294655">
    <property type="component" value="Segment"/>
</dbReference>
<sequence>MGHTPMMPMFFNHDTPGAPLLTGGQNFNLSLVLKFCLVQAGWTVVWEDATARKICFRNDANEGNGCYFLVDETPASMAYMDIGEGWDDTTKTLINNVALASPWTRGTYKGASADNRQWWIVADNRTFYAQISGKFLGQAVETVDGTVGSWYQWPFAAGDYTRFDGKPGVFLAATWSNSASLPSQSNNSIGVTGYSLPDMNRSKPSIGVTRGADGKIASSCVAALVPATYNSGYIIGESSSVIIADNPYLTFSQNYMLYTSNANSNTMGVSGVFRGLWYPNFRVYSVCSGVQLDQTWRSLGNSNFSELLIFAGKDSNSTGSIWYMGVEKGRPW</sequence>
<protein>
    <recommendedName>
        <fullName evidence="3">Tail fiber protein</fullName>
    </recommendedName>
</protein>
<accession>A0A482IBF8</accession>
<proteinExistence type="predicted"/>
<evidence type="ECO:0008006" key="3">
    <source>
        <dbReference type="Google" id="ProtNLM"/>
    </source>
</evidence>
<dbReference type="RefSeq" id="YP_009844546.1">
    <property type="nucleotide sequence ID" value="NC_048755.1"/>
</dbReference>
<organism evidence="1 2">
    <name type="scientific">Stenotrophomonas phage YB07</name>
    <dbReference type="NCBI Taxonomy" id="2555548"/>
    <lineage>
        <taxon>Viruses</taxon>
        <taxon>Duplodnaviria</taxon>
        <taxon>Heunggongvirae</taxon>
        <taxon>Uroviricota</taxon>
        <taxon>Caudoviricetes</taxon>
        <taxon>Menderavirus</taxon>
        <taxon>Menderavirus IMESM1</taxon>
    </lineage>
</organism>
<evidence type="ECO:0000313" key="1">
    <source>
        <dbReference type="EMBL" id="QBP06396.1"/>
    </source>
</evidence>
<dbReference type="EMBL" id="MK580972">
    <property type="protein sequence ID" value="QBP06396.1"/>
    <property type="molecule type" value="Genomic_DNA"/>
</dbReference>
<dbReference type="KEGG" id="vg:55614870"/>
<evidence type="ECO:0000313" key="2">
    <source>
        <dbReference type="Proteomes" id="UP000294655"/>
    </source>
</evidence>
<name>A0A482IBF8_9CAUD</name>
<dbReference type="GeneID" id="55614870"/>
<reference evidence="1 2" key="1">
    <citation type="submission" date="2019-02" db="EMBL/GenBank/DDBJ databases">
        <authorList>
            <person name="He Y."/>
            <person name="Shi H."/>
            <person name="Li J."/>
            <person name="Sun Y."/>
        </authorList>
    </citation>
    <scope>NUCLEOTIDE SEQUENCE [LARGE SCALE GENOMIC DNA]</scope>
</reference>